<protein>
    <submittedName>
        <fullName evidence="2">Group II intron reverse transcriptase/maturase</fullName>
    </submittedName>
</protein>
<gene>
    <name evidence="2" type="ORF">JL102_23425</name>
</gene>
<keyword evidence="2" id="KW-0548">Nucleotidyltransferase</keyword>
<organism evidence="2 3">
    <name type="scientific">Fulvivirga sediminis</name>
    <dbReference type="NCBI Taxonomy" id="2803949"/>
    <lineage>
        <taxon>Bacteria</taxon>
        <taxon>Pseudomonadati</taxon>
        <taxon>Bacteroidota</taxon>
        <taxon>Cytophagia</taxon>
        <taxon>Cytophagales</taxon>
        <taxon>Fulvivirgaceae</taxon>
        <taxon>Fulvivirga</taxon>
    </lineage>
</organism>
<dbReference type="Pfam" id="PF08388">
    <property type="entry name" value="GIIM"/>
    <property type="match status" value="1"/>
</dbReference>
<reference evidence="2" key="1">
    <citation type="submission" date="2021-01" db="EMBL/GenBank/DDBJ databases">
        <title>Fulvivirga kasyanovii gen. nov., sp nov., a novel member of the phylum Bacteroidetes isolated from seawater in a mussel farm.</title>
        <authorList>
            <person name="Zhao L.-H."/>
            <person name="Wang Z.-J."/>
        </authorList>
    </citation>
    <scope>NUCLEOTIDE SEQUENCE</scope>
    <source>
        <strain evidence="2">2943</strain>
    </source>
</reference>
<proteinExistence type="predicted"/>
<keyword evidence="3" id="KW-1185">Reference proteome</keyword>
<keyword evidence="2" id="KW-0808">Transferase</keyword>
<comment type="caution">
    <text evidence="2">The sequence shown here is derived from an EMBL/GenBank/DDBJ whole genome shotgun (WGS) entry which is preliminary data.</text>
</comment>
<feature type="non-terminal residue" evidence="2">
    <location>
        <position position="125"/>
    </location>
</feature>
<evidence type="ECO:0000259" key="1">
    <source>
        <dbReference type="Pfam" id="PF08388"/>
    </source>
</evidence>
<dbReference type="AlphaFoldDB" id="A0A937K202"/>
<evidence type="ECO:0000313" key="3">
    <source>
        <dbReference type="Proteomes" id="UP000659388"/>
    </source>
</evidence>
<dbReference type="GO" id="GO:0003964">
    <property type="term" value="F:RNA-directed DNA polymerase activity"/>
    <property type="evidence" value="ECO:0007669"/>
    <property type="project" value="UniProtKB-KW"/>
</dbReference>
<feature type="non-terminal residue" evidence="2">
    <location>
        <position position="1"/>
    </location>
</feature>
<sequence>LMGKWYFSSEILRYIDQIMINMGLRLNKEKTRLLHINKSSLFFLGFEFRSIPSKFAWNHRNYTNIRPSIKSRSKLFRVLKELFRRRKHWTIPWIVWKLNPLLRGWLNYFSISKVSHIWDTIRVIK</sequence>
<feature type="domain" description="Group II intron maturase-specific" evidence="1">
    <location>
        <begin position="77"/>
        <end position="121"/>
    </location>
</feature>
<dbReference type="Proteomes" id="UP000659388">
    <property type="component" value="Unassembled WGS sequence"/>
</dbReference>
<keyword evidence="2" id="KW-0695">RNA-directed DNA polymerase</keyword>
<evidence type="ECO:0000313" key="2">
    <source>
        <dbReference type="EMBL" id="MBL3659109.1"/>
    </source>
</evidence>
<dbReference type="EMBL" id="JAESIY010000046">
    <property type="protein sequence ID" value="MBL3659109.1"/>
    <property type="molecule type" value="Genomic_DNA"/>
</dbReference>
<name>A0A937K202_9BACT</name>
<dbReference type="InterPro" id="IPR013597">
    <property type="entry name" value="Mat_intron_G2"/>
</dbReference>
<accession>A0A937K202</accession>